<dbReference type="GeneID" id="17321696"/>
<organism evidence="1 2">
    <name type="scientific">Chondrus crispus</name>
    <name type="common">Carrageen Irish moss</name>
    <name type="synonym">Polymorpha crispa</name>
    <dbReference type="NCBI Taxonomy" id="2769"/>
    <lineage>
        <taxon>Eukaryota</taxon>
        <taxon>Rhodophyta</taxon>
        <taxon>Florideophyceae</taxon>
        <taxon>Rhodymeniophycidae</taxon>
        <taxon>Gigartinales</taxon>
        <taxon>Gigartinaceae</taxon>
        <taxon>Chondrus</taxon>
    </lineage>
</organism>
<gene>
    <name evidence="1" type="ORF">CHC_T00002682001</name>
</gene>
<keyword evidence="2" id="KW-1185">Reference proteome</keyword>
<dbReference type="AlphaFoldDB" id="R7Q6K1"/>
<proteinExistence type="predicted"/>
<dbReference type="Proteomes" id="UP000012073">
    <property type="component" value="Unassembled WGS sequence"/>
</dbReference>
<dbReference type="RefSeq" id="XP_005713991.1">
    <property type="nucleotide sequence ID" value="XM_005713934.1"/>
</dbReference>
<dbReference type="EMBL" id="HG001675">
    <property type="protein sequence ID" value="CDF34172.1"/>
    <property type="molecule type" value="Genomic_DNA"/>
</dbReference>
<dbReference type="Gramene" id="CDF34172">
    <property type="protein sequence ID" value="CDF34172"/>
    <property type="gene ID" value="CHC_T00002682001"/>
</dbReference>
<name>R7Q6K1_CHOCR</name>
<reference evidence="2" key="1">
    <citation type="journal article" date="2013" name="Proc. Natl. Acad. Sci. U.S.A.">
        <title>Genome structure and metabolic features in the red seaweed Chondrus crispus shed light on evolution of the Archaeplastida.</title>
        <authorList>
            <person name="Collen J."/>
            <person name="Porcel B."/>
            <person name="Carre W."/>
            <person name="Ball S.G."/>
            <person name="Chaparro C."/>
            <person name="Tonon T."/>
            <person name="Barbeyron T."/>
            <person name="Michel G."/>
            <person name="Noel B."/>
            <person name="Valentin K."/>
            <person name="Elias M."/>
            <person name="Artiguenave F."/>
            <person name="Arun A."/>
            <person name="Aury J.M."/>
            <person name="Barbosa-Neto J.F."/>
            <person name="Bothwell J.H."/>
            <person name="Bouget F.Y."/>
            <person name="Brillet L."/>
            <person name="Cabello-Hurtado F."/>
            <person name="Capella-Gutierrez S."/>
            <person name="Charrier B."/>
            <person name="Cladiere L."/>
            <person name="Cock J.M."/>
            <person name="Coelho S.M."/>
            <person name="Colleoni C."/>
            <person name="Czjzek M."/>
            <person name="Da Silva C."/>
            <person name="Delage L."/>
            <person name="Denoeud F."/>
            <person name="Deschamps P."/>
            <person name="Dittami S.M."/>
            <person name="Gabaldon T."/>
            <person name="Gachon C.M."/>
            <person name="Groisillier A."/>
            <person name="Herve C."/>
            <person name="Jabbari K."/>
            <person name="Katinka M."/>
            <person name="Kloareg B."/>
            <person name="Kowalczyk N."/>
            <person name="Labadie K."/>
            <person name="Leblanc C."/>
            <person name="Lopez P.J."/>
            <person name="McLachlan D.H."/>
            <person name="Meslet-Cladiere L."/>
            <person name="Moustafa A."/>
            <person name="Nehr Z."/>
            <person name="Nyvall Collen P."/>
            <person name="Panaud O."/>
            <person name="Partensky F."/>
            <person name="Poulain J."/>
            <person name="Rensing S.A."/>
            <person name="Rousvoal S."/>
            <person name="Samson G."/>
            <person name="Symeonidi A."/>
            <person name="Weissenbach J."/>
            <person name="Zambounis A."/>
            <person name="Wincker P."/>
            <person name="Boyen C."/>
        </authorList>
    </citation>
    <scope>NUCLEOTIDE SEQUENCE [LARGE SCALE GENOMIC DNA]</scope>
    <source>
        <strain evidence="2">cv. Stackhouse</strain>
    </source>
</reference>
<dbReference type="KEGG" id="ccp:CHC_T00002682001"/>
<evidence type="ECO:0000313" key="1">
    <source>
        <dbReference type="EMBL" id="CDF34172.1"/>
    </source>
</evidence>
<accession>R7Q6K1</accession>
<protein>
    <submittedName>
        <fullName evidence="1">Uncharacterized protein</fullName>
    </submittedName>
</protein>
<sequence>MAPTWSPFSIAPSYSSIDRIASRSTPSAPCFSKLLPDPQLLPQILHCKIIVRQRLELSFLPLGVLGLLL</sequence>
<evidence type="ECO:0000313" key="2">
    <source>
        <dbReference type="Proteomes" id="UP000012073"/>
    </source>
</evidence>